<evidence type="ECO:0000313" key="1">
    <source>
        <dbReference type="EMBL" id="OOM09182.1"/>
    </source>
</evidence>
<proteinExistence type="predicted"/>
<gene>
    <name evidence="1" type="ORF">CLOSAC_34620</name>
</gene>
<dbReference type="AlphaFoldDB" id="A0A1S8MYD1"/>
<organism evidence="1 2">
    <name type="scientific">Clostridium saccharobutylicum</name>
    <dbReference type="NCBI Taxonomy" id="169679"/>
    <lineage>
        <taxon>Bacteria</taxon>
        <taxon>Bacillati</taxon>
        <taxon>Bacillota</taxon>
        <taxon>Clostridia</taxon>
        <taxon>Eubacteriales</taxon>
        <taxon>Clostridiaceae</taxon>
        <taxon>Clostridium</taxon>
    </lineage>
</organism>
<evidence type="ECO:0000313" key="2">
    <source>
        <dbReference type="Proteomes" id="UP000191154"/>
    </source>
</evidence>
<accession>A0A1S8MYD1</accession>
<protein>
    <submittedName>
        <fullName evidence="1">Uncharacterized protein</fullName>
    </submittedName>
</protein>
<dbReference type="Proteomes" id="UP000191154">
    <property type="component" value="Unassembled WGS sequence"/>
</dbReference>
<reference evidence="1 2" key="1">
    <citation type="submission" date="2016-05" db="EMBL/GenBank/DDBJ databases">
        <title>Microbial solvent formation.</title>
        <authorList>
            <person name="Poehlein A."/>
            <person name="Montoya Solano J.D."/>
            <person name="Flitsch S."/>
            <person name="Krabben P."/>
            <person name="Duerre P."/>
            <person name="Daniel R."/>
        </authorList>
    </citation>
    <scope>NUCLEOTIDE SEQUENCE [LARGE SCALE GENOMIC DNA]</scope>
    <source>
        <strain evidence="1 2">L1-8</strain>
    </source>
</reference>
<dbReference type="STRING" id="169679.CSACC_26650"/>
<dbReference type="RefSeq" id="WP_077866518.1">
    <property type="nucleotide sequence ID" value="NZ_LZYZ01000007.1"/>
</dbReference>
<dbReference type="EMBL" id="LZYZ01000007">
    <property type="protein sequence ID" value="OOM09182.1"/>
    <property type="molecule type" value="Genomic_DNA"/>
</dbReference>
<comment type="caution">
    <text evidence="1">The sequence shown here is derived from an EMBL/GenBank/DDBJ whole genome shotgun (WGS) entry which is preliminary data.</text>
</comment>
<sequence>MEDIISYKCLKCGITENIPREVVEYFDEMDQSNIDEPPCFTCEKCGGVMRPKEYNGIYGKNYKL</sequence>
<name>A0A1S8MYD1_CLOSA</name>